<dbReference type="EMBL" id="FQYR01000010">
    <property type="protein sequence ID" value="SHK47790.1"/>
    <property type="molecule type" value="Genomic_DNA"/>
</dbReference>
<dbReference type="PANTHER" id="PTHR11455">
    <property type="entry name" value="CRYPTOCHROME"/>
    <property type="match status" value="1"/>
</dbReference>
<feature type="binding site" evidence="8">
    <location>
        <position position="227"/>
    </location>
    <ligand>
        <name>FAD</name>
        <dbReference type="ChEBI" id="CHEBI:57692"/>
    </ligand>
</feature>
<comment type="cofactor">
    <cofactor evidence="1">
        <name>(6R)-5,10-methylene-5,6,7,8-tetrahydrofolate</name>
        <dbReference type="ChEBI" id="CHEBI:15636"/>
    </cofactor>
</comment>
<evidence type="ECO:0000256" key="6">
    <source>
        <dbReference type="ARBA" id="ARBA00022991"/>
    </source>
</evidence>
<feature type="binding site" evidence="8">
    <location>
        <begin position="374"/>
        <end position="376"/>
    </location>
    <ligand>
        <name>FAD</name>
        <dbReference type="ChEBI" id="CHEBI:57692"/>
    </ligand>
</feature>
<dbReference type="GO" id="GO:0003904">
    <property type="term" value="F:deoxyribodipyrimidine photo-lyase activity"/>
    <property type="evidence" value="ECO:0007669"/>
    <property type="project" value="UniProtKB-EC"/>
</dbReference>
<keyword evidence="5 8" id="KW-0274">FAD</keyword>
<proteinExistence type="inferred from homology"/>
<dbReference type="InterPro" id="IPR036155">
    <property type="entry name" value="Crypto/Photolyase_N_sf"/>
</dbReference>
<dbReference type="EC" id="4.1.99.3" evidence="2"/>
<evidence type="ECO:0000313" key="13">
    <source>
        <dbReference type="Proteomes" id="UP000184510"/>
    </source>
</evidence>
<evidence type="ECO:0000256" key="8">
    <source>
        <dbReference type="PIRSR" id="PIRSR602081-1"/>
    </source>
</evidence>
<dbReference type="Pfam" id="PF03441">
    <property type="entry name" value="FAD_binding_7"/>
    <property type="match status" value="1"/>
</dbReference>
<feature type="binding site" evidence="8">
    <location>
        <begin position="239"/>
        <end position="243"/>
    </location>
    <ligand>
        <name>FAD</name>
        <dbReference type="ChEBI" id="CHEBI:57692"/>
    </ligand>
</feature>
<comment type="similarity">
    <text evidence="10">Belongs to the DNA photolyase family.</text>
</comment>
<evidence type="ECO:0000256" key="2">
    <source>
        <dbReference type="ARBA" id="ARBA00013149"/>
    </source>
</evidence>
<dbReference type="GO" id="GO:0000719">
    <property type="term" value="P:photoreactive repair"/>
    <property type="evidence" value="ECO:0007669"/>
    <property type="project" value="UniProtKB-ARBA"/>
</dbReference>
<protein>
    <recommendedName>
        <fullName evidence="3">Deoxyribodipyrimidine photo-lyase</fullName>
        <ecNumber evidence="2">4.1.99.3</ecNumber>
    </recommendedName>
</protein>
<dbReference type="InterPro" id="IPR014729">
    <property type="entry name" value="Rossmann-like_a/b/a_fold"/>
</dbReference>
<dbReference type="Gene3D" id="1.25.40.80">
    <property type="match status" value="1"/>
</dbReference>
<dbReference type="InterPro" id="IPR005101">
    <property type="entry name" value="Cryptochr/Photolyase_FAD-bd"/>
</dbReference>
<organism evidence="12 13">
    <name type="scientific">Rubritalea squalenifaciens DSM 18772</name>
    <dbReference type="NCBI Taxonomy" id="1123071"/>
    <lineage>
        <taxon>Bacteria</taxon>
        <taxon>Pseudomonadati</taxon>
        <taxon>Verrucomicrobiota</taxon>
        <taxon>Verrucomicrobiia</taxon>
        <taxon>Verrucomicrobiales</taxon>
        <taxon>Rubritaleaceae</taxon>
        <taxon>Rubritalea</taxon>
    </lineage>
</organism>
<dbReference type="InterPro" id="IPR002081">
    <property type="entry name" value="Cryptochrome/DNA_photolyase_1"/>
</dbReference>
<evidence type="ECO:0000256" key="9">
    <source>
        <dbReference type="PIRSR" id="PIRSR602081-2"/>
    </source>
</evidence>
<dbReference type="SUPFAM" id="SSF48173">
    <property type="entry name" value="Cryptochrome/photolyase FAD-binding domain"/>
    <property type="match status" value="1"/>
</dbReference>
<dbReference type="InterPro" id="IPR018394">
    <property type="entry name" value="DNA_photolyase_1_CS_C"/>
</dbReference>
<feature type="site" description="Electron transfer via tryptophanyl radical" evidence="9">
    <location>
        <position position="384"/>
    </location>
</feature>
<dbReference type="InParanoid" id="A0A1M6ST26"/>
<dbReference type="Pfam" id="PF00875">
    <property type="entry name" value="DNA_photolyase"/>
    <property type="match status" value="1"/>
</dbReference>
<reference evidence="12 13" key="1">
    <citation type="submission" date="2016-11" db="EMBL/GenBank/DDBJ databases">
        <authorList>
            <person name="Jaros S."/>
            <person name="Januszkiewicz K."/>
            <person name="Wedrychowicz H."/>
        </authorList>
    </citation>
    <scope>NUCLEOTIDE SEQUENCE [LARGE SCALE GENOMIC DNA]</scope>
    <source>
        <strain evidence="12 13">DSM 18772</strain>
    </source>
</reference>
<dbReference type="GO" id="GO:0003677">
    <property type="term" value="F:DNA binding"/>
    <property type="evidence" value="ECO:0007669"/>
    <property type="project" value="TreeGrafter"/>
</dbReference>
<dbReference type="Gene3D" id="1.10.579.10">
    <property type="entry name" value="DNA Cyclobutane Dipyrimidine Photolyase, subunit A, domain 3"/>
    <property type="match status" value="1"/>
</dbReference>
<dbReference type="InterPro" id="IPR036134">
    <property type="entry name" value="Crypto/Photolyase_FAD-like_sf"/>
</dbReference>
<dbReference type="PROSITE" id="PS00394">
    <property type="entry name" value="DNA_PHOTOLYASES_1_1"/>
    <property type="match status" value="1"/>
</dbReference>
<evidence type="ECO:0000313" key="12">
    <source>
        <dbReference type="EMBL" id="SHK47790.1"/>
    </source>
</evidence>
<dbReference type="FunFam" id="1.10.579.10:FF:000003">
    <property type="entry name" value="Deoxyribodipyrimidine photo-lyase"/>
    <property type="match status" value="1"/>
</dbReference>
<evidence type="ECO:0000256" key="3">
    <source>
        <dbReference type="ARBA" id="ARBA00014046"/>
    </source>
</evidence>
<gene>
    <name evidence="12" type="ORF">SAMN02745181_3885</name>
</gene>
<dbReference type="PRINTS" id="PR00147">
    <property type="entry name" value="DNAPHOTLYASE"/>
</dbReference>
<sequence length="481" mass="55351">MSKPTTIVWFRRDFRLQDNPAWNHAVETGGDIIPLYIHSPKEDGKWARGGASNWWLHHALADLSEQLDKLGYSLFIHKADKAHEALTKAIKDSQAEAICWNRCYEPASVDRDTKIKKALSEDGFTVETFNGNLLFDPLKIASKSDTPYKVFTPFWKHCAAMDIKQPETAKARKAKDSRSRKLKGDSLDSLALLPDIPWDKEMQAFWDPKRKGGEKLLQEAITKAPGYQDHRDIPAEDATSRLSPYLHFGQISPAEFHAEVLRNCQDKDAAHKGILRQLFWREFSAHLLFHFPHTSDQPLREEYNNFPWKIDPAIVRKWQKGQTGYPIVDAGMRQLWATGWMHNRVRMIVASLLVKHLLQPWQEGAHWFWDTLVDADLPNNTMGWQWTAGSGADASPYFRVFNPIIQGKKFDPEGEYVKRWVPELKNVPAEYIHCPWEMEPLELQSAGITLGKDYPEPIISHEKGRQQALDAYQSFKDSQEN</sequence>
<comment type="catalytic activity">
    <reaction evidence="7">
        <text>cyclobutadipyrimidine (in DNA) = 2 pyrimidine residues (in DNA).</text>
        <dbReference type="EC" id="4.1.99.3"/>
    </reaction>
</comment>
<dbReference type="InterPro" id="IPR006050">
    <property type="entry name" value="DNA_photolyase_N"/>
</dbReference>
<dbReference type="Proteomes" id="UP000184510">
    <property type="component" value="Unassembled WGS sequence"/>
</dbReference>
<keyword evidence="13" id="KW-1185">Reference proteome</keyword>
<dbReference type="GO" id="GO:0009416">
    <property type="term" value="P:response to light stimulus"/>
    <property type="evidence" value="ECO:0007669"/>
    <property type="project" value="TreeGrafter"/>
</dbReference>
<accession>A0A1M6ST26</accession>
<evidence type="ECO:0000256" key="10">
    <source>
        <dbReference type="RuleBase" id="RU004182"/>
    </source>
</evidence>
<dbReference type="STRING" id="1123071.SAMN02745181_3885"/>
<dbReference type="FunCoup" id="A0A1M6ST26">
    <property type="interactions" value="298"/>
</dbReference>
<dbReference type="GO" id="GO:0071949">
    <property type="term" value="F:FAD binding"/>
    <property type="evidence" value="ECO:0007669"/>
    <property type="project" value="TreeGrafter"/>
</dbReference>
<name>A0A1M6ST26_9BACT</name>
<dbReference type="AlphaFoldDB" id="A0A1M6ST26"/>
<dbReference type="PANTHER" id="PTHR11455:SF9">
    <property type="entry name" value="CRYPTOCHROME CIRCADIAN CLOCK 5 ISOFORM X1"/>
    <property type="match status" value="1"/>
</dbReference>
<dbReference type="Gene3D" id="3.40.50.620">
    <property type="entry name" value="HUPs"/>
    <property type="match status" value="1"/>
</dbReference>
<evidence type="ECO:0000259" key="11">
    <source>
        <dbReference type="PROSITE" id="PS51645"/>
    </source>
</evidence>
<dbReference type="PROSITE" id="PS51645">
    <property type="entry name" value="PHR_CRY_ALPHA_BETA"/>
    <property type="match status" value="1"/>
</dbReference>
<keyword evidence="12" id="KW-0456">Lyase</keyword>
<dbReference type="SUPFAM" id="SSF52425">
    <property type="entry name" value="Cryptochrome/photolyase, N-terminal domain"/>
    <property type="match status" value="1"/>
</dbReference>
<evidence type="ECO:0000256" key="5">
    <source>
        <dbReference type="ARBA" id="ARBA00022827"/>
    </source>
</evidence>
<dbReference type="OrthoDB" id="9772484at2"/>
<feature type="site" description="Electron transfer via tryptophanyl radical" evidence="9">
    <location>
        <position position="361"/>
    </location>
</feature>
<evidence type="ECO:0000256" key="1">
    <source>
        <dbReference type="ARBA" id="ARBA00001932"/>
    </source>
</evidence>
<evidence type="ECO:0000256" key="4">
    <source>
        <dbReference type="ARBA" id="ARBA00022630"/>
    </source>
</evidence>
<evidence type="ECO:0000256" key="7">
    <source>
        <dbReference type="ARBA" id="ARBA00033999"/>
    </source>
</evidence>
<feature type="domain" description="Photolyase/cryptochrome alpha/beta" evidence="11">
    <location>
        <begin position="4"/>
        <end position="134"/>
    </location>
</feature>
<keyword evidence="6 10" id="KW-0157">Chromophore</keyword>
<dbReference type="RefSeq" id="WP_143185415.1">
    <property type="nucleotide sequence ID" value="NZ_FQYR01000010.1"/>
</dbReference>
<comment type="cofactor">
    <cofactor evidence="8">
        <name>FAD</name>
        <dbReference type="ChEBI" id="CHEBI:57692"/>
    </cofactor>
    <text evidence="8">Binds 1 FAD per subunit.</text>
</comment>
<feature type="site" description="Electron transfer via tryptophanyl radical" evidence="9">
    <location>
        <position position="308"/>
    </location>
</feature>
<keyword evidence="4 8" id="KW-0285">Flavoprotein</keyword>